<feature type="transmembrane region" description="Helical" evidence="1">
    <location>
        <begin position="128"/>
        <end position="149"/>
    </location>
</feature>
<dbReference type="GO" id="GO:0016740">
    <property type="term" value="F:transferase activity"/>
    <property type="evidence" value="ECO:0007669"/>
    <property type="project" value="UniProtKB-KW"/>
</dbReference>
<keyword evidence="1" id="KW-0472">Membrane</keyword>
<protein>
    <submittedName>
        <fullName evidence="2">CDP-diacylglycerol--glycerol-3-phosphate 3-phosphatidyltransferase</fullName>
    </submittedName>
</protein>
<dbReference type="AlphaFoldDB" id="A0A4Q7YG85"/>
<gene>
    <name evidence="2" type="ORF">BDD14_5741</name>
</gene>
<dbReference type="EMBL" id="SHKW01000002">
    <property type="protein sequence ID" value="RZU35653.1"/>
    <property type="molecule type" value="Genomic_DNA"/>
</dbReference>
<comment type="caution">
    <text evidence="2">The sequence shown here is derived from an EMBL/GenBank/DDBJ whole genome shotgun (WGS) entry which is preliminary data.</text>
</comment>
<keyword evidence="2" id="KW-0808">Transferase</keyword>
<feature type="transmembrane region" description="Helical" evidence="1">
    <location>
        <begin position="28"/>
        <end position="52"/>
    </location>
</feature>
<evidence type="ECO:0000256" key="1">
    <source>
        <dbReference type="SAM" id="Phobius"/>
    </source>
</evidence>
<dbReference type="InterPro" id="IPR043130">
    <property type="entry name" value="CDP-OH_PTrfase_TM_dom"/>
</dbReference>
<name>A0A4Q7YG85_9BACT</name>
<organism evidence="2 3">
    <name type="scientific">Edaphobacter modestus</name>
    <dbReference type="NCBI Taxonomy" id="388466"/>
    <lineage>
        <taxon>Bacteria</taxon>
        <taxon>Pseudomonadati</taxon>
        <taxon>Acidobacteriota</taxon>
        <taxon>Terriglobia</taxon>
        <taxon>Terriglobales</taxon>
        <taxon>Acidobacteriaceae</taxon>
        <taxon>Edaphobacter</taxon>
    </lineage>
</organism>
<feature type="transmembrane region" description="Helical" evidence="1">
    <location>
        <begin position="184"/>
        <end position="203"/>
    </location>
</feature>
<keyword evidence="3" id="KW-1185">Reference proteome</keyword>
<feature type="transmembrane region" description="Helical" evidence="1">
    <location>
        <begin position="104"/>
        <end position="122"/>
    </location>
</feature>
<evidence type="ECO:0000313" key="3">
    <source>
        <dbReference type="Proteomes" id="UP000292958"/>
    </source>
</evidence>
<dbReference type="Proteomes" id="UP000292958">
    <property type="component" value="Unassembled WGS sequence"/>
</dbReference>
<keyword evidence="1" id="KW-1133">Transmembrane helix</keyword>
<evidence type="ECO:0000313" key="2">
    <source>
        <dbReference type="EMBL" id="RZU35653.1"/>
    </source>
</evidence>
<accession>A0A4Q7YG85</accession>
<proteinExistence type="predicted"/>
<dbReference type="Gene3D" id="1.20.120.1760">
    <property type="match status" value="1"/>
</dbReference>
<reference evidence="2 3" key="1">
    <citation type="submission" date="2019-02" db="EMBL/GenBank/DDBJ databases">
        <title>Genomic Encyclopedia of Archaeal and Bacterial Type Strains, Phase II (KMG-II): from individual species to whole genera.</title>
        <authorList>
            <person name="Goeker M."/>
        </authorList>
    </citation>
    <scope>NUCLEOTIDE SEQUENCE [LARGE SCALE GENOMIC DNA]</scope>
    <source>
        <strain evidence="2 3">DSM 18101</strain>
    </source>
</reference>
<keyword evidence="1" id="KW-0812">Transmembrane</keyword>
<sequence>MSRPHAPFLGATTLTFIKPRLRRIFRPITARLAGAGVTANQVTIISLIGSIMVGTMLCCFPTHPASFTALRIWLVMRTICATIDGTLAIEFGQKSRPGGFLNEAGDIISDIALFFPLAFVPPFSVVRIVFLIALIVLSEVAGIIGPLLGSDRRLEGPLGKSDRSIVLALIGWVTVVYGKLPEGAWLLVPVLCLALVATIWNRLRFALADPHRSTGGKISTYRVIGAPAFAIKSKLSGIV</sequence>